<name>A0A0S6UDC4_NEOTH</name>
<dbReference type="SUPFAM" id="SSF54862">
    <property type="entry name" value="4Fe-4S ferredoxins"/>
    <property type="match status" value="1"/>
</dbReference>
<dbReference type="GO" id="GO:0046872">
    <property type="term" value="F:metal ion binding"/>
    <property type="evidence" value="ECO:0007669"/>
    <property type="project" value="UniProtKB-KW"/>
</dbReference>
<accession>A0A0S6UDC4</accession>
<reference evidence="6" key="1">
    <citation type="journal article" date="2014" name="Gene">
        <title>Genome-guided analysis of transformation efficiency and carbon dioxide assimilation by Moorella thermoacetica Y72.</title>
        <authorList>
            <person name="Tsukahara K."/>
            <person name="Kita A."/>
            <person name="Nakashimada Y."/>
            <person name="Hoshino T."/>
            <person name="Murakami K."/>
        </authorList>
    </citation>
    <scope>NUCLEOTIDE SEQUENCE [LARGE SCALE GENOMIC DNA]</scope>
    <source>
        <strain evidence="6">Y72</strain>
    </source>
</reference>
<dbReference type="PANTHER" id="PTHR42859:SF16">
    <property type="entry name" value="FORMATE HYDROGENLYASE SUBUNIT 2-RELATED"/>
    <property type="match status" value="1"/>
</dbReference>
<dbReference type="PROSITE" id="PS51379">
    <property type="entry name" value="4FE4S_FER_2"/>
    <property type="match status" value="2"/>
</dbReference>
<evidence type="ECO:0000313" key="6">
    <source>
        <dbReference type="EMBL" id="GAF25414.1"/>
    </source>
</evidence>
<dbReference type="CDD" id="cd10554">
    <property type="entry name" value="HycB_like"/>
    <property type="match status" value="1"/>
</dbReference>
<evidence type="ECO:0000256" key="4">
    <source>
        <dbReference type="ARBA" id="ARBA00023014"/>
    </source>
</evidence>
<dbReference type="EMBL" id="DF238840">
    <property type="protein sequence ID" value="GAF25414.1"/>
    <property type="molecule type" value="Genomic_DNA"/>
</dbReference>
<evidence type="ECO:0000256" key="3">
    <source>
        <dbReference type="ARBA" id="ARBA00023004"/>
    </source>
</evidence>
<evidence type="ECO:0000256" key="1">
    <source>
        <dbReference type="ARBA" id="ARBA00022485"/>
    </source>
</evidence>
<dbReference type="InterPro" id="IPR017900">
    <property type="entry name" value="4Fe4S_Fe_S_CS"/>
</dbReference>
<proteinExistence type="predicted"/>
<dbReference type="Proteomes" id="UP000063718">
    <property type="component" value="Unassembled WGS sequence"/>
</dbReference>
<sequence length="189" mass="20536">MPNRFVIADPERCLGCYTCMAGCALAHNKQGLQPFPRLFVTHTPDGTMPVQCRHCEDAPCARVCPVKAIEIKNQMVYLNESLCIGCKMCALVCPFGCIDIQGTPAPSVEKDGLLNSYLIPLLAGATGQKTIATKCDLCYFDAEGPACVRVCPTRALRLVEGEEIERLSKLKRRTSIVGVTSILAEGRKS</sequence>
<dbReference type="InterPro" id="IPR017896">
    <property type="entry name" value="4Fe4S_Fe-S-bd"/>
</dbReference>
<dbReference type="Pfam" id="PF00037">
    <property type="entry name" value="Fer4"/>
    <property type="match status" value="1"/>
</dbReference>
<keyword evidence="2" id="KW-0479">Metal-binding</keyword>
<dbReference type="RefSeq" id="WP_025773404.1">
    <property type="nucleotide sequence ID" value="NZ_DF238840.1"/>
</dbReference>
<feature type="domain" description="4Fe-4S ferredoxin-type" evidence="5">
    <location>
        <begin position="74"/>
        <end position="103"/>
    </location>
</feature>
<evidence type="ECO:0000256" key="2">
    <source>
        <dbReference type="ARBA" id="ARBA00022723"/>
    </source>
</evidence>
<dbReference type="GO" id="GO:0051539">
    <property type="term" value="F:4 iron, 4 sulfur cluster binding"/>
    <property type="evidence" value="ECO:0007669"/>
    <property type="project" value="UniProtKB-KW"/>
</dbReference>
<dbReference type="PROSITE" id="PS00198">
    <property type="entry name" value="4FE4S_FER_1"/>
    <property type="match status" value="1"/>
</dbReference>
<feature type="domain" description="4Fe-4S ferredoxin-type" evidence="5">
    <location>
        <begin position="3"/>
        <end position="23"/>
    </location>
</feature>
<keyword evidence="1" id="KW-0004">4Fe-4S</keyword>
<organism evidence="6">
    <name type="scientific">Moorella thermoacetica Y72</name>
    <dbReference type="NCBI Taxonomy" id="1325331"/>
    <lineage>
        <taxon>Bacteria</taxon>
        <taxon>Bacillati</taxon>
        <taxon>Bacillota</taxon>
        <taxon>Clostridia</taxon>
        <taxon>Neomoorellales</taxon>
        <taxon>Neomoorellaceae</taxon>
        <taxon>Neomoorella</taxon>
    </lineage>
</organism>
<dbReference type="Gene3D" id="3.30.70.20">
    <property type="match status" value="2"/>
</dbReference>
<dbReference type="AlphaFoldDB" id="A0A0S6UDC4"/>
<dbReference type="InterPro" id="IPR050294">
    <property type="entry name" value="RnfB_subfamily"/>
</dbReference>
<dbReference type="PANTHER" id="PTHR42859">
    <property type="entry name" value="OXIDOREDUCTASE"/>
    <property type="match status" value="1"/>
</dbReference>
<keyword evidence="3" id="KW-0408">Iron</keyword>
<gene>
    <name evidence="6" type="ORF">MTY_0747</name>
</gene>
<protein>
    <submittedName>
        <fullName evidence="6">Fe-S-cluster-containing hydrogenase components 2</fullName>
    </submittedName>
</protein>
<evidence type="ECO:0000259" key="5">
    <source>
        <dbReference type="PROSITE" id="PS51379"/>
    </source>
</evidence>
<keyword evidence="4" id="KW-0411">Iron-sulfur</keyword>